<dbReference type="AlphaFoldDB" id="A0A2H0YM92"/>
<organism evidence="5 6">
    <name type="scientific">Candidatus Nealsonbacteria bacterium CG08_land_8_20_14_0_20_38_20</name>
    <dbReference type="NCBI Taxonomy" id="1974705"/>
    <lineage>
        <taxon>Bacteria</taxon>
        <taxon>Candidatus Nealsoniibacteriota</taxon>
    </lineage>
</organism>
<dbReference type="InterPro" id="IPR017927">
    <property type="entry name" value="FAD-bd_FR_type"/>
</dbReference>
<dbReference type="GO" id="GO:0004152">
    <property type="term" value="F:dihydroorotate dehydrogenase activity"/>
    <property type="evidence" value="ECO:0007669"/>
    <property type="project" value="UniProtKB-ARBA"/>
</dbReference>
<evidence type="ECO:0000256" key="2">
    <source>
        <dbReference type="ARBA" id="ARBA00004725"/>
    </source>
</evidence>
<evidence type="ECO:0000256" key="1">
    <source>
        <dbReference type="ARBA" id="ARBA00001917"/>
    </source>
</evidence>
<dbReference type="Gene3D" id="2.40.30.10">
    <property type="entry name" value="Translation factors"/>
    <property type="match status" value="1"/>
</dbReference>
<dbReference type="PROSITE" id="PS00912">
    <property type="entry name" value="DHODEHASE_2"/>
    <property type="match status" value="1"/>
</dbReference>
<dbReference type="Pfam" id="PF08022">
    <property type="entry name" value="FAD_binding_8"/>
    <property type="match status" value="1"/>
</dbReference>
<evidence type="ECO:0000259" key="4">
    <source>
        <dbReference type="PROSITE" id="PS51384"/>
    </source>
</evidence>
<dbReference type="InterPro" id="IPR050353">
    <property type="entry name" value="PyrK_electron_transfer"/>
</dbReference>
<evidence type="ECO:0000256" key="3">
    <source>
        <dbReference type="ARBA" id="ARBA00023002"/>
    </source>
</evidence>
<comment type="cofactor">
    <cofactor evidence="1">
        <name>FMN</name>
        <dbReference type="ChEBI" id="CHEBI:58210"/>
    </cofactor>
</comment>
<dbReference type="EMBL" id="PEYD01000022">
    <property type="protein sequence ID" value="PIS39580.1"/>
    <property type="molecule type" value="Genomic_DNA"/>
</dbReference>
<evidence type="ECO:0000313" key="5">
    <source>
        <dbReference type="EMBL" id="PIS39580.1"/>
    </source>
</evidence>
<dbReference type="Proteomes" id="UP000230088">
    <property type="component" value="Unassembled WGS sequence"/>
</dbReference>
<dbReference type="InterPro" id="IPR017938">
    <property type="entry name" value="Riboflavin_synthase-like_b-brl"/>
</dbReference>
<sequence length="571" mass="64001">MPKIGKKEIKGRFVIPSGIVATSLDTLLRIAKEIPEVGILTTKTITLNPREGNPEPILEQVGHLSFVNAVGLTNPGAEYFRKELKKIYPLPKGKFLLVSIAPSTKEELKKIIKIISPFFDGVELNFSCPHGGKYGLIIGRDRELSFEFTKVARQTTKKPVFVKLPPIKNIGEIAKTVIEAGTDGITAINTIGPVKSRILSFGKGGLSGAKIKRRGIQCVREIKKAIPVKIPLIAMGGIGTARDVKLYQEAGADFFGIGSSLAGMDFQRVKDYFEVLEKDLERGTNRAEKLLLKKKFINYQIFKIKKIKSLSNDLKIYYFDKPLKSEPGQFVFLNFEKREKPFSIASDKPLVLVVRKVGDFTSKIFRLKKGNKTLIRGPYGKPFPIFKNKENYLVCGGTGTAPLYFLAQKLSMRKARLRPSGFGNANEHIRITIFLAGKTKKELLFKDEFKKLGKLIIATEDGNEGARGRVTEVLERYLRENKPKNVVFFNCGPELMLKKAMDIEKKYSPPEKIFSLTERIMKCGFGICGHCALNGKLTCVDGPYFNYSTLKKCRHFGKFKRDKTGRLVSLE</sequence>
<dbReference type="GO" id="GO:0005737">
    <property type="term" value="C:cytoplasm"/>
    <property type="evidence" value="ECO:0007669"/>
    <property type="project" value="InterPro"/>
</dbReference>
<dbReference type="PANTHER" id="PTHR43513:SF3">
    <property type="entry name" value="DIHYDROOROTATE DEHYDROGENASE B (NAD(+)), ELECTRON TRANSFER SUBUNIT-RELATED"/>
    <property type="match status" value="1"/>
</dbReference>
<dbReference type="InterPro" id="IPR019480">
    <property type="entry name" value="Dihydroorotate_DH_Fe-S-bd"/>
</dbReference>
<dbReference type="Pfam" id="PF01180">
    <property type="entry name" value="DHO_dh"/>
    <property type="match status" value="1"/>
</dbReference>
<dbReference type="GO" id="GO:0044205">
    <property type="term" value="P:'de novo' UMP biosynthetic process"/>
    <property type="evidence" value="ECO:0007669"/>
    <property type="project" value="UniProtKB-UniPathway"/>
</dbReference>
<dbReference type="Pfam" id="PF10418">
    <property type="entry name" value="DHODB_Fe-S_bind"/>
    <property type="match status" value="1"/>
</dbReference>
<dbReference type="InterPro" id="IPR039261">
    <property type="entry name" value="FNR_nucleotide-bd"/>
</dbReference>
<protein>
    <recommendedName>
        <fullName evidence="4">FAD-binding FR-type domain-containing protein</fullName>
    </recommendedName>
</protein>
<dbReference type="PROSITE" id="PS51384">
    <property type="entry name" value="FAD_FR"/>
    <property type="match status" value="1"/>
</dbReference>
<keyword evidence="3" id="KW-0560">Oxidoreductase</keyword>
<accession>A0A2H0YM92</accession>
<gene>
    <name evidence="5" type="ORF">COT33_01255</name>
</gene>
<comment type="pathway">
    <text evidence="2">Pyrimidine metabolism; UMP biosynthesis via de novo pathway.</text>
</comment>
<comment type="caution">
    <text evidence="5">The sequence shown here is derived from an EMBL/GenBank/DDBJ whole genome shotgun (WGS) entry which is preliminary data.</text>
</comment>
<dbReference type="InterPro" id="IPR013112">
    <property type="entry name" value="FAD-bd_8"/>
</dbReference>
<dbReference type="InterPro" id="IPR001295">
    <property type="entry name" value="Dihydroorotate_DH_CS"/>
</dbReference>
<dbReference type="Gene3D" id="3.40.50.80">
    <property type="entry name" value="Nucleotide-binding domain of ferredoxin-NADP reductase (FNR) module"/>
    <property type="match status" value="1"/>
</dbReference>
<proteinExistence type="predicted"/>
<feature type="domain" description="FAD-binding FR-type" evidence="4">
    <location>
        <begin position="297"/>
        <end position="385"/>
    </location>
</feature>
<dbReference type="SUPFAM" id="SSF51395">
    <property type="entry name" value="FMN-linked oxidoreductases"/>
    <property type="match status" value="1"/>
</dbReference>
<dbReference type="PANTHER" id="PTHR43513">
    <property type="entry name" value="DIHYDROOROTATE DEHYDROGENASE B (NAD(+)), ELECTRON TRANSFER SUBUNIT"/>
    <property type="match status" value="1"/>
</dbReference>
<dbReference type="Gene3D" id="3.20.20.70">
    <property type="entry name" value="Aldolase class I"/>
    <property type="match status" value="1"/>
</dbReference>
<reference evidence="6" key="1">
    <citation type="submission" date="2017-09" db="EMBL/GenBank/DDBJ databases">
        <title>Depth-based differentiation of microbial function through sediment-hosted aquifers and enrichment of novel symbionts in the deep terrestrial subsurface.</title>
        <authorList>
            <person name="Probst A.J."/>
            <person name="Ladd B."/>
            <person name="Jarett J.K."/>
            <person name="Geller-Mcgrath D.E."/>
            <person name="Sieber C.M.K."/>
            <person name="Emerson J.B."/>
            <person name="Anantharaman K."/>
            <person name="Thomas B.C."/>
            <person name="Malmstrom R."/>
            <person name="Stieglmeier M."/>
            <person name="Klingl A."/>
            <person name="Woyke T."/>
            <person name="Ryan C.M."/>
            <person name="Banfield J.F."/>
        </authorList>
    </citation>
    <scope>NUCLEOTIDE SEQUENCE [LARGE SCALE GENOMIC DNA]</scope>
</reference>
<dbReference type="InterPro" id="IPR001433">
    <property type="entry name" value="OxRdtase_FAD/NAD-bd"/>
</dbReference>
<dbReference type="SUPFAM" id="SSF63380">
    <property type="entry name" value="Riboflavin synthase domain-like"/>
    <property type="match status" value="1"/>
</dbReference>
<dbReference type="InterPro" id="IPR013785">
    <property type="entry name" value="Aldolase_TIM"/>
</dbReference>
<dbReference type="UniPathway" id="UPA00070"/>
<dbReference type="Pfam" id="PF00175">
    <property type="entry name" value="NAD_binding_1"/>
    <property type="match status" value="1"/>
</dbReference>
<dbReference type="GO" id="GO:0006207">
    <property type="term" value="P:'de novo' pyrimidine nucleobase biosynthetic process"/>
    <property type="evidence" value="ECO:0007669"/>
    <property type="project" value="InterPro"/>
</dbReference>
<name>A0A2H0YM92_9BACT</name>
<dbReference type="SUPFAM" id="SSF52343">
    <property type="entry name" value="Ferredoxin reductase-like, C-terminal NADP-linked domain"/>
    <property type="match status" value="1"/>
</dbReference>
<evidence type="ECO:0000313" key="6">
    <source>
        <dbReference type="Proteomes" id="UP000230088"/>
    </source>
</evidence>
<dbReference type="InterPro" id="IPR005720">
    <property type="entry name" value="Dihydroorotate_DH_cat"/>
</dbReference>